<dbReference type="FunCoup" id="A7RP28">
    <property type="interactions" value="9"/>
</dbReference>
<dbReference type="Gene3D" id="3.40.50.300">
    <property type="entry name" value="P-loop containing nucleotide triphosphate hydrolases"/>
    <property type="match status" value="1"/>
</dbReference>
<dbReference type="Proteomes" id="UP000001593">
    <property type="component" value="Unassembled WGS sequence"/>
</dbReference>
<dbReference type="GO" id="GO:0008146">
    <property type="term" value="F:sulfotransferase activity"/>
    <property type="evidence" value="ECO:0000318"/>
    <property type="project" value="GO_Central"/>
</dbReference>
<dbReference type="PANTHER" id="PTHR11783">
    <property type="entry name" value="SULFOTRANSFERASE SULT"/>
    <property type="match status" value="1"/>
</dbReference>
<dbReference type="AlphaFoldDB" id="A7RP28"/>
<accession>A7RP28</accession>
<proteinExistence type="inferred from homology"/>
<dbReference type="GO" id="GO:0051923">
    <property type="term" value="P:sulfation"/>
    <property type="evidence" value="ECO:0000318"/>
    <property type="project" value="GO_Central"/>
</dbReference>
<keyword evidence="2" id="KW-0808">Transferase</keyword>
<gene>
    <name evidence="4" type="ORF">NEMVEDRAFT_v1g199956</name>
</gene>
<organism evidence="4 5">
    <name type="scientific">Nematostella vectensis</name>
    <name type="common">Starlet sea anemone</name>
    <dbReference type="NCBI Taxonomy" id="45351"/>
    <lineage>
        <taxon>Eukaryota</taxon>
        <taxon>Metazoa</taxon>
        <taxon>Cnidaria</taxon>
        <taxon>Anthozoa</taxon>
        <taxon>Hexacorallia</taxon>
        <taxon>Actiniaria</taxon>
        <taxon>Edwardsiidae</taxon>
        <taxon>Nematostella</taxon>
    </lineage>
</organism>
<sequence length="250" mass="29538">MEDFASRVRTTWVEEIVWQLHHDGKLDDRPTFVRIPFLEIQPSGGVGPEIEKVDKLVQEHKPRIFKSHFGYDIIPKGNAGDDRPKYVCVMRNPKDVAVSLFHFYRGIHHILYEGTWDEFFELFIKGDVLYGSWFDHVLSWWEHRDDPNVLLLKYEDMVKDRLGAIKQIASFVDKNISPDLVQLVADQTSFDAMKDMPMFSLKGFYKETEKFMRKGKVGDWVSYFSREQSERLDAIYNERIRETGLEFDFQ</sequence>
<dbReference type="eggNOG" id="KOG1584">
    <property type="taxonomic scope" value="Eukaryota"/>
</dbReference>
<evidence type="ECO:0000259" key="3">
    <source>
        <dbReference type="Pfam" id="PF00685"/>
    </source>
</evidence>
<evidence type="ECO:0000313" key="4">
    <source>
        <dbReference type="EMBL" id="EDO46840.1"/>
    </source>
</evidence>
<reference evidence="4 5" key="1">
    <citation type="journal article" date="2007" name="Science">
        <title>Sea anemone genome reveals ancestral eumetazoan gene repertoire and genomic organization.</title>
        <authorList>
            <person name="Putnam N.H."/>
            <person name="Srivastava M."/>
            <person name="Hellsten U."/>
            <person name="Dirks B."/>
            <person name="Chapman J."/>
            <person name="Salamov A."/>
            <person name="Terry A."/>
            <person name="Shapiro H."/>
            <person name="Lindquist E."/>
            <person name="Kapitonov V.V."/>
            <person name="Jurka J."/>
            <person name="Genikhovich G."/>
            <person name="Grigoriev I.V."/>
            <person name="Lucas S.M."/>
            <person name="Steele R.E."/>
            <person name="Finnerty J.R."/>
            <person name="Technau U."/>
            <person name="Martindale M.Q."/>
            <person name="Rokhsar D.S."/>
        </authorList>
    </citation>
    <scope>NUCLEOTIDE SEQUENCE [LARGE SCALE GENOMIC DNA]</scope>
    <source>
        <strain evidence="5">CH2 X CH6</strain>
    </source>
</reference>
<evidence type="ECO:0000256" key="1">
    <source>
        <dbReference type="ARBA" id="ARBA00005771"/>
    </source>
</evidence>
<dbReference type="HOGENOM" id="CLU_027239_1_2_1"/>
<evidence type="ECO:0000256" key="2">
    <source>
        <dbReference type="ARBA" id="ARBA00022679"/>
    </source>
</evidence>
<evidence type="ECO:0000313" key="5">
    <source>
        <dbReference type="Proteomes" id="UP000001593"/>
    </source>
</evidence>
<feature type="domain" description="Sulfotransferase" evidence="3">
    <location>
        <begin position="10"/>
        <end position="244"/>
    </location>
</feature>
<dbReference type="InterPro" id="IPR027417">
    <property type="entry name" value="P-loop_NTPase"/>
</dbReference>
<dbReference type="KEGG" id="nve:5518974"/>
<protein>
    <recommendedName>
        <fullName evidence="3">Sulfotransferase domain-containing protein</fullName>
    </recommendedName>
</protein>
<dbReference type="InterPro" id="IPR000863">
    <property type="entry name" value="Sulfotransferase_dom"/>
</dbReference>
<dbReference type="Pfam" id="PF00685">
    <property type="entry name" value="Sulfotransfer_1"/>
    <property type="match status" value="1"/>
</dbReference>
<keyword evidence="5" id="KW-1185">Reference proteome</keyword>
<name>A7RP28_NEMVE</name>
<dbReference type="SUPFAM" id="SSF52540">
    <property type="entry name" value="P-loop containing nucleoside triphosphate hydrolases"/>
    <property type="match status" value="1"/>
</dbReference>
<dbReference type="PhylomeDB" id="A7RP28"/>
<dbReference type="GO" id="GO:0005737">
    <property type="term" value="C:cytoplasm"/>
    <property type="evidence" value="ECO:0000318"/>
    <property type="project" value="GO_Central"/>
</dbReference>
<dbReference type="InParanoid" id="A7RP28"/>
<dbReference type="EMBL" id="DS469524">
    <property type="protein sequence ID" value="EDO46840.1"/>
    <property type="molecule type" value="Genomic_DNA"/>
</dbReference>
<dbReference type="OMA" id="HTHMHRS"/>
<comment type="similarity">
    <text evidence="1">Belongs to the sulfotransferase 1 family.</text>
</comment>